<dbReference type="EMBL" id="BAAABY010000009">
    <property type="protein sequence ID" value="GAA0447639.1"/>
    <property type="molecule type" value="Genomic_DNA"/>
</dbReference>
<evidence type="ECO:0000313" key="3">
    <source>
        <dbReference type="Proteomes" id="UP001500909"/>
    </source>
</evidence>
<evidence type="ECO:0000256" key="1">
    <source>
        <dbReference type="SAM" id="MobiDB-lite"/>
    </source>
</evidence>
<dbReference type="Gene3D" id="3.30.530.20">
    <property type="match status" value="1"/>
</dbReference>
<keyword evidence="3" id="KW-1185">Reference proteome</keyword>
<dbReference type="CDD" id="cd07812">
    <property type="entry name" value="SRPBCC"/>
    <property type="match status" value="1"/>
</dbReference>
<dbReference type="RefSeq" id="WP_346093220.1">
    <property type="nucleotide sequence ID" value="NZ_BAAABY010000009.1"/>
</dbReference>
<evidence type="ECO:0000313" key="2">
    <source>
        <dbReference type="EMBL" id="GAA0447639.1"/>
    </source>
</evidence>
<dbReference type="Proteomes" id="UP001500909">
    <property type="component" value="Unassembled WGS sequence"/>
</dbReference>
<organism evidence="2 3">
    <name type="scientific">Streptomyces olivaceiscleroticus</name>
    <dbReference type="NCBI Taxonomy" id="68245"/>
    <lineage>
        <taxon>Bacteria</taxon>
        <taxon>Bacillati</taxon>
        <taxon>Actinomycetota</taxon>
        <taxon>Actinomycetes</taxon>
        <taxon>Kitasatosporales</taxon>
        <taxon>Streptomycetaceae</taxon>
        <taxon>Streptomyces</taxon>
    </lineage>
</organism>
<gene>
    <name evidence="2" type="ORF">GCM10010361_09420</name>
</gene>
<accession>A0ABN0ZHG7</accession>
<proteinExistence type="predicted"/>
<dbReference type="InterPro" id="IPR023393">
    <property type="entry name" value="START-like_dom_sf"/>
</dbReference>
<sequence length="165" mass="18148">MAVRHQLIARPPAAVWTVLEDCTRYGDWVVGPSDSDPLDGTWPDVGSTIAYKLRLGALQMTGHTVVRRHEPPRWLELEAHCDPLGSARIALDIRPWGRDETLVVLDEHPLRGFGGMAHNFVLDALLQLRHRNMLKRLAKVVEAMPPEADAGGAGRGPASERAAGR</sequence>
<dbReference type="Pfam" id="PF10604">
    <property type="entry name" value="Polyketide_cyc2"/>
    <property type="match status" value="1"/>
</dbReference>
<protein>
    <submittedName>
        <fullName evidence="2">SRPBCC family protein</fullName>
    </submittedName>
</protein>
<reference evidence="2 3" key="1">
    <citation type="journal article" date="2019" name="Int. J. Syst. Evol. Microbiol.">
        <title>The Global Catalogue of Microorganisms (GCM) 10K type strain sequencing project: providing services to taxonomists for standard genome sequencing and annotation.</title>
        <authorList>
            <consortium name="The Broad Institute Genomics Platform"/>
            <consortium name="The Broad Institute Genome Sequencing Center for Infectious Disease"/>
            <person name="Wu L."/>
            <person name="Ma J."/>
        </authorList>
    </citation>
    <scope>NUCLEOTIDE SEQUENCE [LARGE SCALE GENOMIC DNA]</scope>
    <source>
        <strain evidence="2 3">JCM 4805</strain>
    </source>
</reference>
<name>A0ABN0ZHG7_9ACTN</name>
<comment type="caution">
    <text evidence="2">The sequence shown here is derived from an EMBL/GenBank/DDBJ whole genome shotgun (WGS) entry which is preliminary data.</text>
</comment>
<feature type="region of interest" description="Disordered" evidence="1">
    <location>
        <begin position="146"/>
        <end position="165"/>
    </location>
</feature>
<dbReference type="SUPFAM" id="SSF55961">
    <property type="entry name" value="Bet v1-like"/>
    <property type="match status" value="1"/>
</dbReference>
<dbReference type="InterPro" id="IPR019587">
    <property type="entry name" value="Polyketide_cyclase/dehydratase"/>
</dbReference>